<accession>A0A2T5C539</accession>
<evidence type="ECO:0008006" key="3">
    <source>
        <dbReference type="Google" id="ProtNLM"/>
    </source>
</evidence>
<dbReference type="EMBL" id="QAAD01000002">
    <property type="protein sequence ID" value="PTN10026.1"/>
    <property type="molecule type" value="Genomic_DNA"/>
</dbReference>
<dbReference type="RefSeq" id="WP_107820826.1">
    <property type="nucleotide sequence ID" value="NZ_QAAD01000002.1"/>
</dbReference>
<dbReference type="OrthoDB" id="7059891at2"/>
<dbReference type="AlphaFoldDB" id="A0A2T5C539"/>
<organism evidence="1 2">
    <name type="scientific">Mangrovibacterium marinum</name>
    <dbReference type="NCBI Taxonomy" id="1639118"/>
    <lineage>
        <taxon>Bacteria</taxon>
        <taxon>Pseudomonadati</taxon>
        <taxon>Bacteroidota</taxon>
        <taxon>Bacteroidia</taxon>
        <taxon>Marinilabiliales</taxon>
        <taxon>Prolixibacteraceae</taxon>
        <taxon>Mangrovibacterium</taxon>
    </lineage>
</organism>
<dbReference type="GO" id="GO:0003676">
    <property type="term" value="F:nucleic acid binding"/>
    <property type="evidence" value="ECO:0007669"/>
    <property type="project" value="InterPro"/>
</dbReference>
<gene>
    <name evidence="1" type="ORF">C8N47_1026</name>
</gene>
<evidence type="ECO:0000313" key="2">
    <source>
        <dbReference type="Proteomes" id="UP000243525"/>
    </source>
</evidence>
<reference evidence="1 2" key="1">
    <citation type="submission" date="2018-04" db="EMBL/GenBank/DDBJ databases">
        <title>Genomic Encyclopedia of Archaeal and Bacterial Type Strains, Phase II (KMG-II): from individual species to whole genera.</title>
        <authorList>
            <person name="Goeker M."/>
        </authorList>
    </citation>
    <scope>NUCLEOTIDE SEQUENCE [LARGE SCALE GENOMIC DNA]</scope>
    <source>
        <strain evidence="1 2">DSM 28823</strain>
    </source>
</reference>
<sequence length="288" mass="33932">MESEIKIGKKIFIRNAGKDEYWLQDIIYENPKVLGLGDLVAVNKEKKQSSGGRLDILLKEPTENLMYEVEVMLGETDPSHIIRSIEYWDNEKRKYPQRQHFCVLIAESFDRRYFNVIQLMSLNIPMVAIQADLLEVNGEKILNFSKIIDIYIEPEEDEEDTKQVNEATWNSDSPWTNVNAKEIYGLLKDKHDRIDLRYTQSYISINIDGRNAYWLCKRMKPTSALFFSVKDDEKVEAIKKKFEENDIGYTYNRYKEFMLNVDIKSIKKNIELLNEVHAIRNKKVVEDE</sequence>
<dbReference type="Proteomes" id="UP000243525">
    <property type="component" value="Unassembled WGS sequence"/>
</dbReference>
<dbReference type="Gene3D" id="3.40.1350.10">
    <property type="match status" value="1"/>
</dbReference>
<comment type="caution">
    <text evidence="1">The sequence shown here is derived from an EMBL/GenBank/DDBJ whole genome shotgun (WGS) entry which is preliminary data.</text>
</comment>
<keyword evidence="2" id="KW-1185">Reference proteome</keyword>
<proteinExistence type="predicted"/>
<evidence type="ECO:0000313" key="1">
    <source>
        <dbReference type="EMBL" id="PTN10026.1"/>
    </source>
</evidence>
<protein>
    <recommendedName>
        <fullName evidence="3">DUF5655 domain-containing protein</fullName>
    </recommendedName>
</protein>
<name>A0A2T5C539_9BACT</name>
<dbReference type="InterPro" id="IPR011856">
    <property type="entry name" value="tRNA_endonuc-like_dom_sf"/>
</dbReference>